<dbReference type="GO" id="GO:0004674">
    <property type="term" value="F:protein serine/threonine kinase activity"/>
    <property type="evidence" value="ECO:0007669"/>
    <property type="project" value="TreeGrafter"/>
</dbReference>
<protein>
    <recommendedName>
        <fullName evidence="7">Protein kinase domain-containing protein</fullName>
    </recommendedName>
</protein>
<comment type="caution">
    <text evidence="8">The sequence shown here is derived from an EMBL/GenBank/DDBJ whole genome shotgun (WGS) entry which is preliminary data.</text>
</comment>
<feature type="compositionally biased region" description="Low complexity" evidence="6">
    <location>
        <begin position="1277"/>
        <end position="1294"/>
    </location>
</feature>
<evidence type="ECO:0000256" key="5">
    <source>
        <dbReference type="PROSITE-ProRule" id="PRU10141"/>
    </source>
</evidence>
<sequence length="1302" mass="134782">MGLFSCLVPGQGRKPPDEASSSTQQSKVGQGEKFAVPMPAPKVLEADCVSSAAAPVPVVRSADVRVGPGNEAFLRLVHLLSTAEGGWWSALSEGCQALCECLGAAHACVYVISTADYWATTAACAGLGAAAAAGRAYSSDPRFNGSAPAALLRSRKECPPQSLLFRSLGGSAIPSAAVTTAAAAPAGGAAAGAGSAGAGLGGLSSYCSGDTSTASRCPSPSQGVGVGAGVGVGVIVGGAVSGPDPDLPGDWQLLAEEHGLTQFAGVLWTTDAGEPLGVLSLAAKGPCRPSSWTPEALHSAVGLMAPHIRRAQAVLASPALSQLHAAATFRDLVNAVAEAAVEAAAAVAYVRGQSRVAFMGESLAAAAVFQQQPTQTPEGGDPLASVPLLKVRRSSCDFVLMPASVLRKSATTTTFARMSMDALPTTATTTTTNTAAGTTTPAGEGGGGGADPRDGREPRERGGTLTDGLKRESWNQRPASYANAVMATFSHANASNCNASFTLSFPRRNPCKGHTLLLHRTLLDEALSKQVAGLCIDDCQAYTVSMKAYPRDLILSRGAVMPLSLALATTVEQDSFRPRMALYVTYGTCLPRPALQAVVQELQQLLLAIMPIVKAKVDGAVGPEYEYLASQLQDANRLRGNNPRYPGLPAGLPTVEPLDEQYDGGGPEEQRALSFILPPEAPPPLQLLTPSLRGGAGGNEQPASVCALLTPTAPAQAQTPRPGGGSPPPLQMAAAAAAAAAAVPAAAGTAAAAAAPPPLLSLAHLTGGGSQRPTGQSNASAAASDPAAGGGGGGGGAREPLEGDIDMDFGSRRRGSAVLLGRLMGMQAPAATSELNYRAQSASETESPQSGRRISELATRSVSFHLEAAQVPRGASKLAPIIASMHDRLKAAQAVQMTNSNRYEARRQDLQSIKLLQEIGQGGYGTVYRGTYHGTEVAVKIIKQSRLAGVQSSSNVLASGTGLGLHKQNLHDAIELVASVSMSHINIVQVPAYFMDVRLEKPEDGWGEQGDGPSDSRPFRLRHSPSLTESPKAGQELHSACGEGAMALVLEYCDCGSLCDAILNRKFIERVTPKKPPAGANGSAPPKTYLAINMRSVYATLLEIALALRHMHSLALVHCDLKPQNVLLKSSPRDPRGFTAKLSDFGLAKMMAHDDEGQLIIDEAVASGTITHVAPEVLLGQKALGAAVDIYAFGILMYQLLCGVKVYDKMKSASVIANAVAHRFMRPQLPSWVPSSYRSLAEACWSHKPSARPTADELVRHLEQAIESKRAAGSARGNNNNNGNNNGNNGNNNGTSSQQQQQ</sequence>
<evidence type="ECO:0000313" key="9">
    <source>
        <dbReference type="Proteomes" id="UP001165080"/>
    </source>
</evidence>
<keyword evidence="1" id="KW-0808">Transferase</keyword>
<dbReference type="PROSITE" id="PS00108">
    <property type="entry name" value="PROTEIN_KINASE_ST"/>
    <property type="match status" value="1"/>
</dbReference>
<dbReference type="InterPro" id="IPR008271">
    <property type="entry name" value="Ser/Thr_kinase_AS"/>
</dbReference>
<evidence type="ECO:0000256" key="6">
    <source>
        <dbReference type="SAM" id="MobiDB-lite"/>
    </source>
</evidence>
<dbReference type="EMBL" id="BRXU01000015">
    <property type="protein sequence ID" value="GLC56327.1"/>
    <property type="molecule type" value="Genomic_DNA"/>
</dbReference>
<evidence type="ECO:0000259" key="7">
    <source>
        <dbReference type="PROSITE" id="PS50011"/>
    </source>
</evidence>
<proteinExistence type="predicted"/>
<dbReference type="Gene3D" id="1.10.510.10">
    <property type="entry name" value="Transferase(Phosphotransferase) domain 1"/>
    <property type="match status" value="1"/>
</dbReference>
<reference evidence="8 9" key="1">
    <citation type="journal article" date="2023" name="Commun. Biol.">
        <title>Reorganization of the ancestral sex-determining regions during the evolution of trioecy in Pleodorina starrii.</title>
        <authorList>
            <person name="Takahashi K."/>
            <person name="Suzuki S."/>
            <person name="Kawai-Toyooka H."/>
            <person name="Yamamoto K."/>
            <person name="Hamaji T."/>
            <person name="Ootsuki R."/>
            <person name="Yamaguchi H."/>
            <person name="Kawachi M."/>
            <person name="Higashiyama T."/>
            <person name="Nozaki H."/>
        </authorList>
    </citation>
    <scope>NUCLEOTIDE SEQUENCE [LARGE SCALE GENOMIC DNA]</scope>
    <source>
        <strain evidence="8 9">NIES-4479</strain>
    </source>
</reference>
<name>A0A9W6BQD4_9CHLO</name>
<dbReference type="PROSITE" id="PS00107">
    <property type="entry name" value="PROTEIN_KINASE_ATP"/>
    <property type="match status" value="1"/>
</dbReference>
<feature type="domain" description="Protein kinase" evidence="7">
    <location>
        <begin position="913"/>
        <end position="1266"/>
    </location>
</feature>
<feature type="region of interest" description="Disordered" evidence="6">
    <location>
        <begin position="426"/>
        <end position="468"/>
    </location>
</feature>
<feature type="compositionally biased region" description="Polar residues" evidence="6">
    <location>
        <begin position="19"/>
        <end position="28"/>
    </location>
</feature>
<feature type="region of interest" description="Disordered" evidence="6">
    <location>
        <begin position="1269"/>
        <end position="1302"/>
    </location>
</feature>
<dbReference type="SMART" id="SM00220">
    <property type="entry name" value="S_TKc"/>
    <property type="match status" value="1"/>
</dbReference>
<feature type="binding site" evidence="5">
    <location>
        <position position="940"/>
    </location>
    <ligand>
        <name>ATP</name>
        <dbReference type="ChEBI" id="CHEBI:30616"/>
    </ligand>
</feature>
<dbReference type="Pfam" id="PF00069">
    <property type="entry name" value="Pkinase"/>
    <property type="match status" value="1"/>
</dbReference>
<dbReference type="PROSITE" id="PS50011">
    <property type="entry name" value="PROTEIN_KINASE_DOM"/>
    <property type="match status" value="1"/>
</dbReference>
<dbReference type="InterPro" id="IPR000719">
    <property type="entry name" value="Prot_kinase_dom"/>
</dbReference>
<feature type="region of interest" description="Disordered" evidence="6">
    <location>
        <begin position="1"/>
        <end position="31"/>
    </location>
</feature>
<gene>
    <name evidence="8" type="primary">PLEST008826</name>
    <name evidence="8" type="ORF">PLESTB_001092900</name>
</gene>
<dbReference type="InterPro" id="IPR011009">
    <property type="entry name" value="Kinase-like_dom_sf"/>
</dbReference>
<organism evidence="8 9">
    <name type="scientific">Pleodorina starrii</name>
    <dbReference type="NCBI Taxonomy" id="330485"/>
    <lineage>
        <taxon>Eukaryota</taxon>
        <taxon>Viridiplantae</taxon>
        <taxon>Chlorophyta</taxon>
        <taxon>core chlorophytes</taxon>
        <taxon>Chlorophyceae</taxon>
        <taxon>CS clade</taxon>
        <taxon>Chlamydomonadales</taxon>
        <taxon>Volvocaceae</taxon>
        <taxon>Pleodorina</taxon>
    </lineage>
</organism>
<dbReference type="PANTHER" id="PTHR44329:SF214">
    <property type="entry name" value="PROTEIN KINASE DOMAIN-CONTAINING PROTEIN"/>
    <property type="match status" value="1"/>
</dbReference>
<dbReference type="SUPFAM" id="SSF56112">
    <property type="entry name" value="Protein kinase-like (PK-like)"/>
    <property type="match status" value="1"/>
</dbReference>
<keyword evidence="4 5" id="KW-0067">ATP-binding</keyword>
<evidence type="ECO:0000256" key="1">
    <source>
        <dbReference type="ARBA" id="ARBA00022679"/>
    </source>
</evidence>
<evidence type="ECO:0000256" key="2">
    <source>
        <dbReference type="ARBA" id="ARBA00022741"/>
    </source>
</evidence>
<feature type="compositionally biased region" description="Basic and acidic residues" evidence="6">
    <location>
        <begin position="451"/>
        <end position="468"/>
    </location>
</feature>
<feature type="compositionally biased region" description="Gly residues" evidence="6">
    <location>
        <begin position="788"/>
        <end position="797"/>
    </location>
</feature>
<feature type="region of interest" description="Disordered" evidence="6">
    <location>
        <begin position="764"/>
        <end position="809"/>
    </location>
</feature>
<dbReference type="Proteomes" id="UP001165080">
    <property type="component" value="Unassembled WGS sequence"/>
</dbReference>
<dbReference type="InterPro" id="IPR051681">
    <property type="entry name" value="Ser/Thr_Kinases-Pseudokinases"/>
</dbReference>
<keyword evidence="9" id="KW-1185">Reference proteome</keyword>
<accession>A0A9W6BQD4</accession>
<dbReference type="GO" id="GO:0005524">
    <property type="term" value="F:ATP binding"/>
    <property type="evidence" value="ECO:0007669"/>
    <property type="project" value="UniProtKB-UniRule"/>
</dbReference>
<keyword evidence="2 5" id="KW-0547">Nucleotide-binding</keyword>
<dbReference type="InterPro" id="IPR017441">
    <property type="entry name" value="Protein_kinase_ATP_BS"/>
</dbReference>
<evidence type="ECO:0000256" key="3">
    <source>
        <dbReference type="ARBA" id="ARBA00022777"/>
    </source>
</evidence>
<feature type="compositionally biased region" description="Low complexity" evidence="6">
    <location>
        <begin position="426"/>
        <end position="442"/>
    </location>
</feature>
<evidence type="ECO:0000256" key="4">
    <source>
        <dbReference type="ARBA" id="ARBA00022840"/>
    </source>
</evidence>
<keyword evidence="3" id="KW-0418">Kinase</keyword>
<feature type="region of interest" description="Disordered" evidence="6">
    <location>
        <begin position="1004"/>
        <end position="1033"/>
    </location>
</feature>
<evidence type="ECO:0000313" key="8">
    <source>
        <dbReference type="EMBL" id="GLC56327.1"/>
    </source>
</evidence>
<feature type="region of interest" description="Disordered" evidence="6">
    <location>
        <begin position="678"/>
        <end position="703"/>
    </location>
</feature>
<dbReference type="PANTHER" id="PTHR44329">
    <property type="entry name" value="SERINE/THREONINE-PROTEIN KINASE TNNI3K-RELATED"/>
    <property type="match status" value="1"/>
</dbReference>
<dbReference type="Gene3D" id="3.30.200.20">
    <property type="entry name" value="Phosphorylase Kinase, domain 1"/>
    <property type="match status" value="1"/>
</dbReference>